<sequence>MGDATIRVGPVLFAVLVLLAVTAAGLAALGRLGSARDILTASARAAVQLAAVSLLIAAVLRSGWWTALFVSGMAVVAIFTSARRITSHRSGGWTALPIGVAVVPVLALLLGSTLVPARPIAVVPIAGILIGGAMTATSLTGRRALDELEARVGEYEAGLALGMVPRRAAIYLCRTAAKEALIPALDQTRTVGLVTLPGAFVGVLLGGASPVRAGATQLLVLVALLAVETVAVLVTAELVARRRLSRPSGAA</sequence>
<dbReference type="Pfam" id="PF03649">
    <property type="entry name" value="UPF0014"/>
    <property type="match status" value="1"/>
</dbReference>
<keyword evidence="8" id="KW-1185">Reference proteome</keyword>
<dbReference type="PANTHER" id="PTHR30028:SF0">
    <property type="entry name" value="PROTEIN ALUMINUM SENSITIVE 3"/>
    <property type="match status" value="1"/>
</dbReference>
<evidence type="ECO:0000256" key="2">
    <source>
        <dbReference type="ARBA" id="ARBA00005268"/>
    </source>
</evidence>
<dbReference type="EMBL" id="JADOUF010000001">
    <property type="protein sequence ID" value="MBG6136486.1"/>
    <property type="molecule type" value="Genomic_DNA"/>
</dbReference>
<comment type="similarity">
    <text evidence="2">Belongs to the UPF0014 family.</text>
</comment>
<evidence type="ECO:0000313" key="7">
    <source>
        <dbReference type="EMBL" id="MBG6136486.1"/>
    </source>
</evidence>
<comment type="subcellular location">
    <subcellularLocation>
        <location evidence="1">Membrane</location>
        <topology evidence="1">Multi-pass membrane protein</topology>
    </subcellularLocation>
</comment>
<evidence type="ECO:0000256" key="1">
    <source>
        <dbReference type="ARBA" id="ARBA00004141"/>
    </source>
</evidence>
<accession>A0A8J7GSW8</accession>
<gene>
    <name evidence="7" type="ORF">IW245_002680</name>
</gene>
<feature type="transmembrane region" description="Helical" evidence="6">
    <location>
        <begin position="64"/>
        <end position="82"/>
    </location>
</feature>
<feature type="transmembrane region" description="Helical" evidence="6">
    <location>
        <begin position="217"/>
        <end position="240"/>
    </location>
</feature>
<evidence type="ECO:0000313" key="8">
    <source>
        <dbReference type="Proteomes" id="UP000622552"/>
    </source>
</evidence>
<name>A0A8J7GSW8_9ACTN</name>
<feature type="transmembrane region" description="Helical" evidence="6">
    <location>
        <begin position="191"/>
        <end position="211"/>
    </location>
</feature>
<comment type="caution">
    <text evidence="7">The sequence shown here is derived from an EMBL/GenBank/DDBJ whole genome shotgun (WGS) entry which is preliminary data.</text>
</comment>
<dbReference type="AlphaFoldDB" id="A0A8J7GSW8"/>
<evidence type="ECO:0000256" key="6">
    <source>
        <dbReference type="SAM" id="Phobius"/>
    </source>
</evidence>
<feature type="transmembrane region" description="Helical" evidence="6">
    <location>
        <begin position="121"/>
        <end position="141"/>
    </location>
</feature>
<evidence type="ECO:0000256" key="4">
    <source>
        <dbReference type="ARBA" id="ARBA00022989"/>
    </source>
</evidence>
<keyword evidence="3 6" id="KW-0812">Transmembrane</keyword>
<dbReference type="GO" id="GO:0005886">
    <property type="term" value="C:plasma membrane"/>
    <property type="evidence" value="ECO:0007669"/>
    <property type="project" value="TreeGrafter"/>
</dbReference>
<protein>
    <submittedName>
        <fullName evidence="7">Putative ABC transport system permease protein</fullName>
    </submittedName>
</protein>
<organism evidence="7 8">
    <name type="scientific">Longispora fulva</name>
    <dbReference type="NCBI Taxonomy" id="619741"/>
    <lineage>
        <taxon>Bacteria</taxon>
        <taxon>Bacillati</taxon>
        <taxon>Actinomycetota</taxon>
        <taxon>Actinomycetes</taxon>
        <taxon>Micromonosporales</taxon>
        <taxon>Micromonosporaceae</taxon>
        <taxon>Longispora</taxon>
    </lineage>
</organism>
<evidence type="ECO:0000256" key="3">
    <source>
        <dbReference type="ARBA" id="ARBA00022692"/>
    </source>
</evidence>
<dbReference type="Proteomes" id="UP000622552">
    <property type="component" value="Unassembled WGS sequence"/>
</dbReference>
<reference evidence="7" key="1">
    <citation type="submission" date="2020-11" db="EMBL/GenBank/DDBJ databases">
        <title>Sequencing the genomes of 1000 actinobacteria strains.</title>
        <authorList>
            <person name="Klenk H.-P."/>
        </authorList>
    </citation>
    <scope>NUCLEOTIDE SEQUENCE</scope>
    <source>
        <strain evidence="7">DSM 45356</strain>
    </source>
</reference>
<feature type="transmembrane region" description="Helical" evidence="6">
    <location>
        <begin position="94"/>
        <end position="115"/>
    </location>
</feature>
<keyword evidence="4 6" id="KW-1133">Transmembrane helix</keyword>
<dbReference type="PANTHER" id="PTHR30028">
    <property type="entry name" value="UPF0014 INNER MEMBRANE PROTEIN YBBM-RELATED"/>
    <property type="match status" value="1"/>
</dbReference>
<feature type="transmembrane region" description="Helical" evidence="6">
    <location>
        <begin position="6"/>
        <end position="29"/>
    </location>
</feature>
<dbReference type="InterPro" id="IPR005226">
    <property type="entry name" value="UPF0014_fam"/>
</dbReference>
<evidence type="ECO:0000256" key="5">
    <source>
        <dbReference type="ARBA" id="ARBA00023136"/>
    </source>
</evidence>
<proteinExistence type="inferred from homology"/>
<keyword evidence="5 6" id="KW-0472">Membrane</keyword>
<dbReference type="RefSeq" id="WP_231398788.1">
    <property type="nucleotide sequence ID" value="NZ_BONS01000015.1"/>
</dbReference>